<proteinExistence type="predicted"/>
<dbReference type="PANTHER" id="PTHR43877">
    <property type="entry name" value="AMINOALKYLPHOSPHONATE N-ACETYLTRANSFERASE-RELATED-RELATED"/>
    <property type="match status" value="1"/>
</dbReference>
<name>A0ABP8UTH9_9ACTN</name>
<dbReference type="Gene3D" id="3.40.630.30">
    <property type="match status" value="1"/>
</dbReference>
<feature type="domain" description="N-acetyltransferase" evidence="3">
    <location>
        <begin position="25"/>
        <end position="169"/>
    </location>
</feature>
<evidence type="ECO:0000256" key="1">
    <source>
        <dbReference type="ARBA" id="ARBA00022679"/>
    </source>
</evidence>
<dbReference type="Pfam" id="PF00583">
    <property type="entry name" value="Acetyltransf_1"/>
    <property type="match status" value="1"/>
</dbReference>
<keyword evidence="5" id="KW-1185">Reference proteome</keyword>
<dbReference type="SUPFAM" id="SSF55729">
    <property type="entry name" value="Acyl-CoA N-acyltransferases (Nat)"/>
    <property type="match status" value="1"/>
</dbReference>
<evidence type="ECO:0000313" key="5">
    <source>
        <dbReference type="Proteomes" id="UP001501442"/>
    </source>
</evidence>
<dbReference type="EMBL" id="BAABHK010000022">
    <property type="protein sequence ID" value="GAA4638304.1"/>
    <property type="molecule type" value="Genomic_DNA"/>
</dbReference>
<dbReference type="PROSITE" id="PS51186">
    <property type="entry name" value="GNAT"/>
    <property type="match status" value="1"/>
</dbReference>
<protein>
    <submittedName>
        <fullName evidence="4">GNAT family N-acetyltransferase</fullName>
    </submittedName>
</protein>
<dbReference type="InterPro" id="IPR050832">
    <property type="entry name" value="Bact_Acetyltransf"/>
</dbReference>
<dbReference type="CDD" id="cd04301">
    <property type="entry name" value="NAT_SF"/>
    <property type="match status" value="1"/>
</dbReference>
<dbReference type="PANTHER" id="PTHR43877:SF2">
    <property type="entry name" value="AMINOALKYLPHOSPHONATE N-ACETYLTRANSFERASE-RELATED"/>
    <property type="match status" value="1"/>
</dbReference>
<evidence type="ECO:0000259" key="3">
    <source>
        <dbReference type="PROSITE" id="PS51186"/>
    </source>
</evidence>
<organism evidence="4 5">
    <name type="scientific">Actinoallomurus vinaceus</name>
    <dbReference type="NCBI Taxonomy" id="1080074"/>
    <lineage>
        <taxon>Bacteria</taxon>
        <taxon>Bacillati</taxon>
        <taxon>Actinomycetota</taxon>
        <taxon>Actinomycetes</taxon>
        <taxon>Streptosporangiales</taxon>
        <taxon>Thermomonosporaceae</taxon>
        <taxon>Actinoallomurus</taxon>
    </lineage>
</organism>
<keyword evidence="1" id="KW-0808">Transferase</keyword>
<comment type="caution">
    <text evidence="4">The sequence shown here is derived from an EMBL/GenBank/DDBJ whole genome shotgun (WGS) entry which is preliminary data.</text>
</comment>
<dbReference type="Proteomes" id="UP001501442">
    <property type="component" value="Unassembled WGS sequence"/>
</dbReference>
<accession>A0ABP8UTH9</accession>
<reference evidence="5" key="1">
    <citation type="journal article" date="2019" name="Int. J. Syst. Evol. Microbiol.">
        <title>The Global Catalogue of Microorganisms (GCM) 10K type strain sequencing project: providing services to taxonomists for standard genome sequencing and annotation.</title>
        <authorList>
            <consortium name="The Broad Institute Genomics Platform"/>
            <consortium name="The Broad Institute Genome Sequencing Center for Infectious Disease"/>
            <person name="Wu L."/>
            <person name="Ma J."/>
        </authorList>
    </citation>
    <scope>NUCLEOTIDE SEQUENCE [LARGE SCALE GENOMIC DNA]</scope>
    <source>
        <strain evidence="5">JCM 17939</strain>
    </source>
</reference>
<dbReference type="RefSeq" id="WP_345441657.1">
    <property type="nucleotide sequence ID" value="NZ_BAABHK010000022.1"/>
</dbReference>
<evidence type="ECO:0000313" key="4">
    <source>
        <dbReference type="EMBL" id="GAA4638304.1"/>
    </source>
</evidence>
<dbReference type="InterPro" id="IPR016181">
    <property type="entry name" value="Acyl_CoA_acyltransferase"/>
</dbReference>
<keyword evidence="2" id="KW-0012">Acyltransferase</keyword>
<evidence type="ECO:0000256" key="2">
    <source>
        <dbReference type="ARBA" id="ARBA00023315"/>
    </source>
</evidence>
<dbReference type="InterPro" id="IPR000182">
    <property type="entry name" value="GNAT_dom"/>
</dbReference>
<sequence>MTATARRRTIPVTVREVAWDDPVGAGLRAAMEAEMEQRYADRLAALVTGDDDIAATLGVDAGHVAYAGVGFAAPGVPVGHAALRWAGPDLELKRMYVVPAYRGRGVAVALLTAVEDAARRLGVRRIILQTGDRQPDAVRLYEREGYSRIPIFPPYERLTFSICMEKVLR</sequence>
<gene>
    <name evidence="4" type="ORF">GCM10023196_095460</name>
</gene>